<comment type="caution">
    <text evidence="2">The sequence shown here is derived from an EMBL/GenBank/DDBJ whole genome shotgun (WGS) entry which is preliminary data.</text>
</comment>
<dbReference type="AlphaFoldDB" id="M0BVI9"/>
<evidence type="ECO:0000256" key="1">
    <source>
        <dbReference type="SAM" id="MobiDB-lite"/>
    </source>
</evidence>
<proteinExistence type="predicted"/>
<dbReference type="EMBL" id="AOIQ01000006">
    <property type="protein sequence ID" value="ELZ13684.1"/>
    <property type="molecule type" value="Genomic_DNA"/>
</dbReference>
<dbReference type="Proteomes" id="UP000011560">
    <property type="component" value="Unassembled WGS sequence"/>
</dbReference>
<accession>M0BVI9</accession>
<name>M0BVI9_9EURY</name>
<keyword evidence="3" id="KW-1185">Reference proteome</keyword>
<dbReference type="OrthoDB" id="205932at2157"/>
<evidence type="ECO:0000313" key="3">
    <source>
        <dbReference type="Proteomes" id="UP000011560"/>
    </source>
</evidence>
<reference evidence="2 3" key="1">
    <citation type="journal article" date="2014" name="PLoS Genet.">
        <title>Phylogenetically driven sequencing of extremely halophilic archaea reveals strategies for static and dynamic osmo-response.</title>
        <authorList>
            <person name="Becker E.A."/>
            <person name="Seitzer P.M."/>
            <person name="Tritt A."/>
            <person name="Larsen D."/>
            <person name="Krusor M."/>
            <person name="Yao A.I."/>
            <person name="Wu D."/>
            <person name="Madern D."/>
            <person name="Eisen J.A."/>
            <person name="Darling A.E."/>
            <person name="Facciotti M.T."/>
        </authorList>
    </citation>
    <scope>NUCLEOTIDE SEQUENCE [LARGE SCALE GENOMIC DNA]</scope>
    <source>
        <strain evidence="2 3">JCM 14624</strain>
    </source>
</reference>
<dbReference type="RefSeq" id="WP_007697354.1">
    <property type="nucleotide sequence ID" value="NZ_AOIQ01000006.1"/>
</dbReference>
<feature type="region of interest" description="Disordered" evidence="1">
    <location>
        <begin position="29"/>
        <end position="60"/>
    </location>
</feature>
<evidence type="ECO:0000313" key="2">
    <source>
        <dbReference type="EMBL" id="ELZ13684.1"/>
    </source>
</evidence>
<organism evidence="2 3">
    <name type="scientific">Halovivax asiaticus JCM 14624</name>
    <dbReference type="NCBI Taxonomy" id="1227490"/>
    <lineage>
        <taxon>Archaea</taxon>
        <taxon>Methanobacteriati</taxon>
        <taxon>Methanobacteriota</taxon>
        <taxon>Stenosarchaea group</taxon>
        <taxon>Halobacteria</taxon>
        <taxon>Halobacteriales</taxon>
        <taxon>Natrialbaceae</taxon>
        <taxon>Halovivax</taxon>
    </lineage>
</organism>
<gene>
    <name evidence="2" type="ORF">C479_02526</name>
</gene>
<protein>
    <submittedName>
        <fullName evidence="2">Uncharacterized protein</fullName>
    </submittedName>
</protein>
<sequence>MATEPTRTRRTVCQGLAIAAGTLVPTTIARGTKNYHGDNDGQNRPGDSDDQTQPTDRADRFAVYPGVVDRIVDDTWVVILLEAAGEVVDEGVERREELPPLAEGQRVIVVLDDGDTRCVLPTAGSGE</sequence>